<dbReference type="Proteomes" id="UP000048289">
    <property type="component" value="Unassembled WGS sequence"/>
</dbReference>
<evidence type="ECO:0000313" key="10">
    <source>
        <dbReference type="Proteomes" id="UP000048289"/>
    </source>
</evidence>
<evidence type="ECO:0000313" key="9">
    <source>
        <dbReference type="Proteomes" id="UP000046947"/>
    </source>
</evidence>
<evidence type="ECO:0000313" key="8">
    <source>
        <dbReference type="Proteomes" id="UP000045842"/>
    </source>
</evidence>
<feature type="region of interest" description="Disordered" evidence="1">
    <location>
        <begin position="20"/>
        <end position="41"/>
    </location>
</feature>
<gene>
    <name evidence="6" type="ORF">ERS007679_03371</name>
    <name evidence="2" type="ORF">ERS007681_02928</name>
    <name evidence="3" type="ORF">ERS007688_03004</name>
    <name evidence="5" type="ORF">ERS007720_01682</name>
    <name evidence="4" type="ORF">ERS027659_05086</name>
</gene>
<dbReference type="Proteomes" id="UP000050164">
    <property type="component" value="Unassembled WGS sequence"/>
</dbReference>
<dbReference type="Proteomes" id="UP000045842">
    <property type="component" value="Unassembled WGS sequence"/>
</dbReference>
<evidence type="ECO:0000256" key="1">
    <source>
        <dbReference type="SAM" id="MobiDB-lite"/>
    </source>
</evidence>
<evidence type="ECO:0000313" key="2">
    <source>
        <dbReference type="EMBL" id="CFE41453.1"/>
    </source>
</evidence>
<evidence type="ECO:0000313" key="5">
    <source>
        <dbReference type="EMBL" id="COW09873.1"/>
    </source>
</evidence>
<dbReference type="EMBL" id="CSAJ01000178">
    <property type="protein sequence ID" value="COW09873.1"/>
    <property type="molecule type" value="Genomic_DNA"/>
</dbReference>
<dbReference type="Proteomes" id="UP000046947">
    <property type="component" value="Unassembled WGS sequence"/>
</dbReference>
<dbReference type="AlphaFoldDB" id="A0A654TBR6"/>
<dbReference type="EMBL" id="CNFT01002328">
    <property type="protein sequence ID" value="CKU16758.1"/>
    <property type="molecule type" value="Genomic_DNA"/>
</dbReference>
<evidence type="ECO:0000313" key="3">
    <source>
        <dbReference type="EMBL" id="CFE61951.1"/>
    </source>
</evidence>
<proteinExistence type="predicted"/>
<dbReference type="Proteomes" id="UP000044938">
    <property type="component" value="Unassembled WGS sequence"/>
</dbReference>
<evidence type="ECO:0000313" key="7">
    <source>
        <dbReference type="Proteomes" id="UP000044938"/>
    </source>
</evidence>
<accession>A0A654TBR6</accession>
<evidence type="ECO:0000313" key="11">
    <source>
        <dbReference type="Proteomes" id="UP000050164"/>
    </source>
</evidence>
<organism evidence="2 10">
    <name type="scientific">Mycobacterium tuberculosis</name>
    <dbReference type="NCBI Taxonomy" id="1773"/>
    <lineage>
        <taxon>Bacteria</taxon>
        <taxon>Bacillati</taxon>
        <taxon>Actinomycetota</taxon>
        <taxon>Actinomycetes</taxon>
        <taxon>Mycobacteriales</taxon>
        <taxon>Mycobacteriaceae</taxon>
        <taxon>Mycobacterium</taxon>
        <taxon>Mycobacterium tuberculosis complex</taxon>
    </lineage>
</organism>
<name>A0A654TBR6_MYCTX</name>
<evidence type="ECO:0000313" key="4">
    <source>
        <dbReference type="EMBL" id="CKU16758.1"/>
    </source>
</evidence>
<dbReference type="EMBL" id="CFOE01000441">
    <property type="protein sequence ID" value="CFE41453.1"/>
    <property type="molecule type" value="Genomic_DNA"/>
</dbReference>
<evidence type="ECO:0008006" key="12">
    <source>
        <dbReference type="Google" id="ProtNLM"/>
    </source>
</evidence>
<reference evidence="7 8" key="1">
    <citation type="submission" date="2015-03" db="EMBL/GenBank/DDBJ databases">
        <authorList>
            <consortium name="Pathogen Informatics"/>
        </authorList>
    </citation>
    <scope>NUCLEOTIDE SEQUENCE [LARGE SCALE GENOMIC DNA]</scope>
    <source>
        <strain evidence="4 11">Bir 185</strain>
        <strain evidence="6 8">G09801536</strain>
        <strain evidence="2 10">G09901357</strain>
        <strain evidence="3 9">H09601792</strain>
        <strain evidence="5 7">M09401471</strain>
    </source>
</reference>
<sequence>MTGPLPLDVIGGSAPVGSAPAVGAAASTARDKPHAATPTTRAMTPMATYLPGGMGGASFGATSAPILRNSMSAWLR</sequence>
<dbReference type="EMBL" id="CFOH01000584">
    <property type="protein sequence ID" value="CFE61951.1"/>
    <property type="molecule type" value="Genomic_DNA"/>
</dbReference>
<protein>
    <recommendedName>
        <fullName evidence="12">PPE family protein</fullName>
    </recommendedName>
</protein>
<evidence type="ECO:0000313" key="6">
    <source>
        <dbReference type="EMBL" id="COW20676.1"/>
    </source>
</evidence>
<dbReference type="EMBL" id="CSAD01000603">
    <property type="protein sequence ID" value="COW20676.1"/>
    <property type="molecule type" value="Genomic_DNA"/>
</dbReference>